<dbReference type="CTD" id="9809837"/>
<accession>A0A6A5FTA2</accession>
<name>A0A6A5FTA2_CAERE</name>
<evidence type="ECO:0000313" key="2">
    <source>
        <dbReference type="EMBL" id="KAF1745783.1"/>
    </source>
</evidence>
<proteinExistence type="predicted"/>
<dbReference type="GeneID" id="9809837"/>
<organism evidence="2 3">
    <name type="scientific">Caenorhabditis remanei</name>
    <name type="common">Caenorhabditis vulgaris</name>
    <dbReference type="NCBI Taxonomy" id="31234"/>
    <lineage>
        <taxon>Eukaryota</taxon>
        <taxon>Metazoa</taxon>
        <taxon>Ecdysozoa</taxon>
        <taxon>Nematoda</taxon>
        <taxon>Chromadorea</taxon>
        <taxon>Rhabditida</taxon>
        <taxon>Rhabditina</taxon>
        <taxon>Rhabditomorpha</taxon>
        <taxon>Rhabditoidea</taxon>
        <taxon>Rhabditidae</taxon>
        <taxon>Peloderinae</taxon>
        <taxon>Caenorhabditis</taxon>
    </lineage>
</organism>
<dbReference type="EMBL" id="WUAV01000006">
    <property type="protein sequence ID" value="KAF1745783.1"/>
    <property type="molecule type" value="Genomic_DNA"/>
</dbReference>
<protein>
    <submittedName>
        <fullName evidence="2">Uncharacterized protein</fullName>
    </submittedName>
</protein>
<dbReference type="Proteomes" id="UP000483820">
    <property type="component" value="Chromosome X"/>
</dbReference>
<feature type="compositionally biased region" description="Pro residues" evidence="1">
    <location>
        <begin position="1"/>
        <end position="10"/>
    </location>
</feature>
<comment type="caution">
    <text evidence="2">The sequence shown here is derived from an EMBL/GenBank/DDBJ whole genome shotgun (WGS) entry which is preliminary data.</text>
</comment>
<feature type="compositionally biased region" description="Low complexity" evidence="1">
    <location>
        <begin position="121"/>
        <end position="136"/>
    </location>
</feature>
<feature type="region of interest" description="Disordered" evidence="1">
    <location>
        <begin position="1"/>
        <end position="29"/>
    </location>
</feature>
<reference evidence="2 3" key="1">
    <citation type="submission" date="2019-12" db="EMBL/GenBank/DDBJ databases">
        <title>Chromosome-level assembly of the Caenorhabditis remanei genome.</title>
        <authorList>
            <person name="Teterina A.A."/>
            <person name="Willis J.H."/>
            <person name="Phillips P.C."/>
        </authorList>
    </citation>
    <scope>NUCLEOTIDE SEQUENCE [LARGE SCALE GENOMIC DNA]</scope>
    <source>
        <strain evidence="2 3">PX506</strain>
        <tissue evidence="2">Whole organism</tissue>
    </source>
</reference>
<feature type="compositionally biased region" description="Basic and acidic residues" evidence="1">
    <location>
        <begin position="46"/>
        <end position="76"/>
    </location>
</feature>
<dbReference type="KEGG" id="crq:GCK72_022230"/>
<dbReference type="RefSeq" id="XP_003107071.2">
    <property type="nucleotide sequence ID" value="XM_003107023.2"/>
</dbReference>
<evidence type="ECO:0000313" key="3">
    <source>
        <dbReference type="Proteomes" id="UP000483820"/>
    </source>
</evidence>
<feature type="compositionally biased region" description="Basic and acidic residues" evidence="1">
    <location>
        <begin position="166"/>
        <end position="191"/>
    </location>
</feature>
<gene>
    <name evidence="2" type="ORF">GCK72_022230</name>
</gene>
<feature type="compositionally biased region" description="Polar residues" evidence="1">
    <location>
        <begin position="150"/>
        <end position="159"/>
    </location>
</feature>
<evidence type="ECO:0000256" key="1">
    <source>
        <dbReference type="SAM" id="MobiDB-lite"/>
    </source>
</evidence>
<sequence>MNQDPPPPGDPNLKPTEPEIDVQEQARRRIAAREKKLAEIIEREAKRQQEIKDKEARAAEKQKESQKILKMFKDGSESSNCPPIYLKKARDASPDDNQQESWEERRISYYQKQTEMKEQNNEAASSSAGQSAAANQKPEAMEGTNKDADSGSSSLSAQVITPPERLSTEALEKKEKEKERDDTKAETEKRPTQIPPAAGSPPSKDSLPTDLIPPTTDRIARRRIREQQLSSRCLDSSEDESETAEVAPAAPKRKSDVVRKRAAPPDSDDN</sequence>
<feature type="region of interest" description="Disordered" evidence="1">
    <location>
        <begin position="46"/>
        <end position="270"/>
    </location>
</feature>
<dbReference type="AlphaFoldDB" id="A0A6A5FTA2"/>